<reference evidence="2 3" key="1">
    <citation type="submission" date="2021-06" db="EMBL/GenBank/DDBJ databases">
        <authorList>
            <person name="Palmer J.M."/>
        </authorList>
    </citation>
    <scope>NUCLEOTIDE SEQUENCE [LARGE SCALE GENOMIC DNA]</scope>
    <source>
        <strain evidence="2 3">GA_2019</strain>
        <tissue evidence="2">Muscle</tissue>
    </source>
</reference>
<protein>
    <submittedName>
        <fullName evidence="2">Uncharacterized protein</fullName>
    </submittedName>
</protein>
<feature type="region of interest" description="Disordered" evidence="1">
    <location>
        <begin position="49"/>
        <end position="74"/>
    </location>
</feature>
<comment type="caution">
    <text evidence="2">The sequence shown here is derived from an EMBL/GenBank/DDBJ whole genome shotgun (WGS) entry which is preliminary data.</text>
</comment>
<proteinExistence type="predicted"/>
<evidence type="ECO:0000256" key="1">
    <source>
        <dbReference type="SAM" id="MobiDB-lite"/>
    </source>
</evidence>
<name>A0ABV0NIA5_9TELE</name>
<evidence type="ECO:0000313" key="2">
    <source>
        <dbReference type="EMBL" id="MEQ2170263.1"/>
    </source>
</evidence>
<dbReference type="Proteomes" id="UP001476798">
    <property type="component" value="Unassembled WGS sequence"/>
</dbReference>
<sequence length="136" mass="15287">MTITLSHPHVSIQTLTPLTQPKDTQEWMLYTQSHSPYTVYTLRSRYQYPRDTQLPDPGGGPLQSGVEKGRPPELPVQTRAGIAQTQTTPAQTLNLQRYEAITKTFPQFPHRATPNVPKQPRTHCTEPTTTPGGHNF</sequence>
<dbReference type="EMBL" id="JAHRIO010037394">
    <property type="protein sequence ID" value="MEQ2170263.1"/>
    <property type="molecule type" value="Genomic_DNA"/>
</dbReference>
<feature type="region of interest" description="Disordered" evidence="1">
    <location>
        <begin position="108"/>
        <end position="136"/>
    </location>
</feature>
<organism evidence="2 3">
    <name type="scientific">Goodea atripinnis</name>
    <dbReference type="NCBI Taxonomy" id="208336"/>
    <lineage>
        <taxon>Eukaryota</taxon>
        <taxon>Metazoa</taxon>
        <taxon>Chordata</taxon>
        <taxon>Craniata</taxon>
        <taxon>Vertebrata</taxon>
        <taxon>Euteleostomi</taxon>
        <taxon>Actinopterygii</taxon>
        <taxon>Neopterygii</taxon>
        <taxon>Teleostei</taxon>
        <taxon>Neoteleostei</taxon>
        <taxon>Acanthomorphata</taxon>
        <taxon>Ovalentaria</taxon>
        <taxon>Atherinomorphae</taxon>
        <taxon>Cyprinodontiformes</taxon>
        <taxon>Goodeidae</taxon>
        <taxon>Goodea</taxon>
    </lineage>
</organism>
<gene>
    <name evidence="2" type="ORF">GOODEAATRI_033769</name>
</gene>
<feature type="compositionally biased region" description="Polar residues" evidence="1">
    <location>
        <begin position="125"/>
        <end position="136"/>
    </location>
</feature>
<evidence type="ECO:0000313" key="3">
    <source>
        <dbReference type="Proteomes" id="UP001476798"/>
    </source>
</evidence>
<accession>A0ABV0NIA5</accession>
<keyword evidence="3" id="KW-1185">Reference proteome</keyword>